<protein>
    <recommendedName>
        <fullName evidence="2">Fido domain-containing protein</fullName>
    </recommendedName>
</protein>
<dbReference type="EMBL" id="UOGB01000319">
    <property type="protein sequence ID" value="VAX25102.1"/>
    <property type="molecule type" value="Genomic_DNA"/>
</dbReference>
<dbReference type="PANTHER" id="PTHR13504:SF38">
    <property type="entry name" value="FIDO DOMAIN-CONTAINING PROTEIN"/>
    <property type="match status" value="1"/>
</dbReference>
<dbReference type="InterPro" id="IPR003812">
    <property type="entry name" value="Fido"/>
</dbReference>
<feature type="compositionally biased region" description="Basic and acidic residues" evidence="1">
    <location>
        <begin position="126"/>
        <end position="139"/>
    </location>
</feature>
<proteinExistence type="predicted"/>
<name>A0A3B1CAA8_9ZZZZ</name>
<evidence type="ECO:0000313" key="3">
    <source>
        <dbReference type="EMBL" id="VAX25102.1"/>
    </source>
</evidence>
<dbReference type="Pfam" id="PF02661">
    <property type="entry name" value="Fic"/>
    <property type="match status" value="1"/>
</dbReference>
<dbReference type="PANTHER" id="PTHR13504">
    <property type="entry name" value="FIDO DOMAIN-CONTAINING PROTEIN DDB_G0283145"/>
    <property type="match status" value="1"/>
</dbReference>
<accession>A0A3B1CAA8</accession>
<dbReference type="SUPFAM" id="SSF140931">
    <property type="entry name" value="Fic-like"/>
    <property type="match status" value="1"/>
</dbReference>
<dbReference type="Gene3D" id="1.10.3290.10">
    <property type="entry name" value="Fido-like domain"/>
    <property type="match status" value="1"/>
</dbReference>
<reference evidence="3" key="1">
    <citation type="submission" date="2018-06" db="EMBL/GenBank/DDBJ databases">
        <authorList>
            <person name="Zhirakovskaya E."/>
        </authorList>
    </citation>
    <scope>NUCLEOTIDE SEQUENCE</scope>
</reference>
<dbReference type="InterPro" id="IPR036597">
    <property type="entry name" value="Fido-like_dom_sf"/>
</dbReference>
<dbReference type="PROSITE" id="PS51459">
    <property type="entry name" value="FIDO"/>
    <property type="match status" value="1"/>
</dbReference>
<feature type="domain" description="Fido" evidence="2">
    <location>
        <begin position="109"/>
        <end position="258"/>
    </location>
</feature>
<dbReference type="AlphaFoldDB" id="A0A3B1CAA8"/>
<gene>
    <name evidence="3" type="ORF">MNBD_NITROSPINAE03-727</name>
</gene>
<organism evidence="3">
    <name type="scientific">hydrothermal vent metagenome</name>
    <dbReference type="NCBI Taxonomy" id="652676"/>
    <lineage>
        <taxon>unclassified sequences</taxon>
        <taxon>metagenomes</taxon>
        <taxon>ecological metagenomes</taxon>
    </lineage>
</organism>
<evidence type="ECO:0000256" key="1">
    <source>
        <dbReference type="SAM" id="MobiDB-lite"/>
    </source>
</evidence>
<feature type="region of interest" description="Disordered" evidence="1">
    <location>
        <begin position="125"/>
        <end position="150"/>
    </location>
</feature>
<dbReference type="InterPro" id="IPR040198">
    <property type="entry name" value="Fido_containing"/>
</dbReference>
<evidence type="ECO:0000259" key="2">
    <source>
        <dbReference type="PROSITE" id="PS51459"/>
    </source>
</evidence>
<sequence length="395" mass="45505">MVIKYELPQHWFKYDATLLIKELTDAKAAVLSLTTIPFQRSWAEALQDIQLKREVAGTSKIEGADFTEAELQAAMQESPEELFTRSQRQAHSAVQTYRWIAGLEDDRPIDCGLIKEVHRRIVSGADDDHCPPGKLREGDQNVTFGSPRHRGVEGGAKCEEVFLKLGEAIKHEFPKHDLLIQALALHYHLGSMHPFLDGNGRAERALEALVLQRAGLKDTLFIAMSNYYYDEKIAYLQALNDSRAKSHDLTPFLSFGLKGIALQCNRLFTEIRKHVSKALFRDVMYDLFNRLKSKKQRVLAERQLQILKLLLDVEQMRVDKFLYLVIKGYRDLKNPEKAFTRDINNLLNLGAIDMKRDERGELHFWVKLEWATEITETDFFEKVKQFPKAKTHPLL</sequence>